<reference evidence="1" key="1">
    <citation type="submission" date="2018-02" db="EMBL/GenBank/DDBJ databases">
        <title>Rhizophora mucronata_Transcriptome.</title>
        <authorList>
            <person name="Meera S.P."/>
            <person name="Sreeshan A."/>
            <person name="Augustine A."/>
        </authorList>
    </citation>
    <scope>NUCLEOTIDE SEQUENCE</scope>
    <source>
        <tissue evidence="1">Leaf</tissue>
    </source>
</reference>
<proteinExistence type="predicted"/>
<dbReference type="AlphaFoldDB" id="A0A2P2MDU1"/>
<sequence length="76" mass="8751">MGNISRSHFWFFDFHDFHQLCENSAAGELMVDSDRCGKDGSSSHKYSLPEACLFSRGILLFYGLVDDPLWEKNWST</sequence>
<organism evidence="1">
    <name type="scientific">Rhizophora mucronata</name>
    <name type="common">Asiatic mangrove</name>
    <dbReference type="NCBI Taxonomy" id="61149"/>
    <lineage>
        <taxon>Eukaryota</taxon>
        <taxon>Viridiplantae</taxon>
        <taxon>Streptophyta</taxon>
        <taxon>Embryophyta</taxon>
        <taxon>Tracheophyta</taxon>
        <taxon>Spermatophyta</taxon>
        <taxon>Magnoliopsida</taxon>
        <taxon>eudicotyledons</taxon>
        <taxon>Gunneridae</taxon>
        <taxon>Pentapetalae</taxon>
        <taxon>rosids</taxon>
        <taxon>fabids</taxon>
        <taxon>Malpighiales</taxon>
        <taxon>Rhizophoraceae</taxon>
        <taxon>Rhizophora</taxon>
    </lineage>
</organism>
<name>A0A2P2MDU1_RHIMU</name>
<dbReference type="EMBL" id="GGEC01047924">
    <property type="protein sequence ID" value="MBX28408.1"/>
    <property type="molecule type" value="Transcribed_RNA"/>
</dbReference>
<evidence type="ECO:0000313" key="1">
    <source>
        <dbReference type="EMBL" id="MBX28408.1"/>
    </source>
</evidence>
<protein>
    <submittedName>
        <fullName evidence="1">Uncharacterized protein</fullName>
    </submittedName>
</protein>
<accession>A0A2P2MDU1</accession>